<dbReference type="RefSeq" id="WP_062637810.1">
    <property type="nucleotide sequence ID" value="NZ_FCOG02000027.1"/>
</dbReference>
<gene>
    <name evidence="2" type="ORF">SAMN05446927_4903</name>
</gene>
<name>A0A7Z7I945_9BURK</name>
<organism evidence="2 3">
    <name type="scientific">Caballeronia arationis</name>
    <dbReference type="NCBI Taxonomy" id="1777142"/>
    <lineage>
        <taxon>Bacteria</taxon>
        <taxon>Pseudomonadati</taxon>
        <taxon>Pseudomonadota</taxon>
        <taxon>Betaproteobacteria</taxon>
        <taxon>Burkholderiales</taxon>
        <taxon>Burkholderiaceae</taxon>
        <taxon>Caballeronia</taxon>
    </lineage>
</organism>
<proteinExistence type="predicted"/>
<sequence>MTDDTQSARPTPPQQSATDPTAADRRLSPEQKRNSTSEPKPPAPTKGKPDLPDPGSVGEAG</sequence>
<feature type="region of interest" description="Disordered" evidence="1">
    <location>
        <begin position="1"/>
        <end position="61"/>
    </location>
</feature>
<evidence type="ECO:0000313" key="3">
    <source>
        <dbReference type="Proteomes" id="UP000219522"/>
    </source>
</evidence>
<dbReference type="EMBL" id="OCSU01000002">
    <property type="protein sequence ID" value="SOE81614.1"/>
    <property type="molecule type" value="Genomic_DNA"/>
</dbReference>
<evidence type="ECO:0000256" key="1">
    <source>
        <dbReference type="SAM" id="MobiDB-lite"/>
    </source>
</evidence>
<dbReference type="AlphaFoldDB" id="A0A7Z7I945"/>
<reference evidence="2 3" key="1">
    <citation type="submission" date="2017-09" db="EMBL/GenBank/DDBJ databases">
        <authorList>
            <person name="Varghese N."/>
            <person name="Submissions S."/>
        </authorList>
    </citation>
    <scope>NUCLEOTIDE SEQUENCE [LARGE SCALE GENOMIC DNA]</scope>
    <source>
        <strain evidence="2 3">OK806</strain>
    </source>
</reference>
<dbReference type="Proteomes" id="UP000219522">
    <property type="component" value="Unassembled WGS sequence"/>
</dbReference>
<accession>A0A7Z7I945</accession>
<feature type="compositionally biased region" description="Polar residues" evidence="1">
    <location>
        <begin position="1"/>
        <end position="19"/>
    </location>
</feature>
<keyword evidence="3" id="KW-1185">Reference proteome</keyword>
<feature type="compositionally biased region" description="Basic and acidic residues" evidence="1">
    <location>
        <begin position="22"/>
        <end position="35"/>
    </location>
</feature>
<comment type="caution">
    <text evidence="2">The sequence shown here is derived from an EMBL/GenBank/DDBJ whole genome shotgun (WGS) entry which is preliminary data.</text>
</comment>
<evidence type="ECO:0000313" key="2">
    <source>
        <dbReference type="EMBL" id="SOE81614.1"/>
    </source>
</evidence>
<protein>
    <submittedName>
        <fullName evidence="2">Uncharacterized protein</fullName>
    </submittedName>
</protein>
<dbReference type="OrthoDB" id="9133833at2"/>